<name>A0AAV2SEP6_MEGNR</name>
<accession>A0AAV2SEP6</accession>
<organism evidence="3 4">
    <name type="scientific">Meganyctiphanes norvegica</name>
    <name type="common">Northern krill</name>
    <name type="synonym">Thysanopoda norvegica</name>
    <dbReference type="NCBI Taxonomy" id="48144"/>
    <lineage>
        <taxon>Eukaryota</taxon>
        <taxon>Metazoa</taxon>
        <taxon>Ecdysozoa</taxon>
        <taxon>Arthropoda</taxon>
        <taxon>Crustacea</taxon>
        <taxon>Multicrustacea</taxon>
        <taxon>Malacostraca</taxon>
        <taxon>Eumalacostraca</taxon>
        <taxon>Eucarida</taxon>
        <taxon>Euphausiacea</taxon>
        <taxon>Euphausiidae</taxon>
        <taxon>Meganyctiphanes</taxon>
    </lineage>
</organism>
<evidence type="ECO:0000256" key="2">
    <source>
        <dbReference type="SAM" id="SignalP"/>
    </source>
</evidence>
<proteinExistence type="predicted"/>
<dbReference type="PANTHER" id="PTHR12984:SF3">
    <property type="entry name" value="N-TERMINAL KINASE-LIKE PROTEIN"/>
    <property type="match status" value="1"/>
</dbReference>
<evidence type="ECO:0000256" key="1">
    <source>
        <dbReference type="PROSITE-ProRule" id="PRU00103"/>
    </source>
</evidence>
<feature type="non-terminal residue" evidence="3">
    <location>
        <position position="550"/>
    </location>
</feature>
<reference evidence="3 4" key="1">
    <citation type="submission" date="2024-05" db="EMBL/GenBank/DDBJ databases">
        <authorList>
            <person name="Wallberg A."/>
        </authorList>
    </citation>
    <scope>NUCLEOTIDE SEQUENCE [LARGE SCALE GENOMIC DNA]</scope>
</reference>
<dbReference type="InterPro" id="IPR016024">
    <property type="entry name" value="ARM-type_fold"/>
</dbReference>
<comment type="caution">
    <text evidence="3">The sequence shown here is derived from an EMBL/GenBank/DDBJ whole genome shotgun (WGS) entry which is preliminary data.</text>
</comment>
<dbReference type="PANTHER" id="PTHR12984">
    <property type="entry name" value="SCY1-RELATED S/T PROTEIN KINASE-LIKE"/>
    <property type="match status" value="1"/>
</dbReference>
<dbReference type="SUPFAM" id="SSF48371">
    <property type="entry name" value="ARM repeat"/>
    <property type="match status" value="1"/>
</dbReference>
<dbReference type="Proteomes" id="UP001497623">
    <property type="component" value="Unassembled WGS sequence"/>
</dbReference>
<protein>
    <recommendedName>
        <fullName evidence="5">Vitellogenin</fullName>
    </recommendedName>
</protein>
<gene>
    <name evidence="3" type="ORF">MNOR_LOCUS35366</name>
</gene>
<dbReference type="Gene3D" id="1.25.10.10">
    <property type="entry name" value="Leucine-rich Repeat Variant"/>
    <property type="match status" value="1"/>
</dbReference>
<feature type="repeat" description="HEAT" evidence="1">
    <location>
        <begin position="349"/>
        <end position="387"/>
    </location>
</feature>
<keyword evidence="2" id="KW-0732">Signal</keyword>
<evidence type="ECO:0000313" key="3">
    <source>
        <dbReference type="EMBL" id="CAL4180921.1"/>
    </source>
</evidence>
<evidence type="ECO:0000313" key="4">
    <source>
        <dbReference type="Proteomes" id="UP001497623"/>
    </source>
</evidence>
<dbReference type="EMBL" id="CAXKWB010058609">
    <property type="protein sequence ID" value="CAL4180921.1"/>
    <property type="molecule type" value="Genomic_DNA"/>
</dbReference>
<dbReference type="InterPro" id="IPR011989">
    <property type="entry name" value="ARM-like"/>
</dbReference>
<dbReference type="InterPro" id="IPR051177">
    <property type="entry name" value="CIK-Related_Protein"/>
</dbReference>
<keyword evidence="4" id="KW-1185">Reference proteome</keyword>
<sequence length="550" mass="61731">MAAIFKIYTNLLTVALLNVTCISKSACACRIEHGQFQRVAFLWFSELQTLPATQLAIRVASARRVQTRHLMILTIFQPIKSKKCIYLTMPHLTPINQFSAPKPQFASPSKMMWGLCKATETLELVSSGIAATLVHWNTCIASHVCLFPKIAWKICHTKILFSGFYISLPVKVRELPLYMSYESTRGSILSSLSRPGKWIADRGLHNITRPIFWACLQGVPIIYRLHAPSVLPKTLIGTYCALVGSNPASRPNPKDVVSKLSKPGQYFNNDLIETLIFLEEIQIKDSNEKHAFFSGLTPKLDNIPDYVAKNKILPALLNAHEFSNVGSVVLSPMFKIGKLLDETEYQKCILPCVVKLFSSSDRATRLKLLQQIDTLAEHMSTQVINDQVFPPLCTGFLDNNPTIREHTVKAVIYLAPKLNYNNLNVEVMKHFARVQSKDDQGGIRTNTTVCLGKIAAYLHPETRQKCLVSAFTRAMRDPFPPSRTAGVMALAATQQYYPLSDVALKVFPILSHLTLDPEKSVRDHVFKVMKGFLSKLEKVSEDPSIREQME</sequence>
<dbReference type="AlphaFoldDB" id="A0AAV2SEP6"/>
<dbReference type="InterPro" id="IPR021133">
    <property type="entry name" value="HEAT_type_2"/>
</dbReference>
<evidence type="ECO:0008006" key="5">
    <source>
        <dbReference type="Google" id="ProtNLM"/>
    </source>
</evidence>
<dbReference type="PROSITE" id="PS50077">
    <property type="entry name" value="HEAT_REPEAT"/>
    <property type="match status" value="1"/>
</dbReference>
<feature type="chain" id="PRO_5043371279" description="Vitellogenin" evidence="2">
    <location>
        <begin position="29"/>
        <end position="550"/>
    </location>
</feature>
<feature type="signal peptide" evidence="2">
    <location>
        <begin position="1"/>
        <end position="28"/>
    </location>
</feature>